<dbReference type="KEGG" id="tdu:QJT80_05885"/>
<dbReference type="AlphaFoldDB" id="A0AA95H705"/>
<dbReference type="Proteomes" id="UP001300672">
    <property type="component" value="Chromosome"/>
</dbReference>
<dbReference type="EMBL" id="CP124755">
    <property type="protein sequence ID" value="WGZ92007.1"/>
    <property type="molecule type" value="Genomic_DNA"/>
</dbReference>
<proteinExistence type="predicted"/>
<sequence>MSQYPASTQALLDKATQISGHGFDIVYDLNLPVSSSVRLAGKEGRERHEIVLRLPSDENNYLIAWQAAFVLQQFQTPDAEATHLQPNASQLAAVKAELLDMHPSIPINQRDAFTDHVIGGVLTQLRSVPLGLLVDIQIHRDYPELHATQKQSLINDVVEHIACLQLTPDMFPRTLVRANQVMNATQALMVAELFDMPDIFEPYRTVGMEPAARLLLDVCMNQIFDNTTQRQLIDFWGRNLGIDKWYRWL</sequence>
<name>A0AA95H705_9GAMM</name>
<organism evidence="1">
    <name type="scientific">Candidatus Thiocaldithrix dubininis</name>
    <dbReference type="NCBI Taxonomy" id="3080823"/>
    <lineage>
        <taxon>Bacteria</taxon>
        <taxon>Pseudomonadati</taxon>
        <taxon>Pseudomonadota</taxon>
        <taxon>Gammaproteobacteria</taxon>
        <taxon>Thiotrichales</taxon>
        <taxon>Thiotrichaceae</taxon>
        <taxon>Candidatus Thiocaldithrix</taxon>
    </lineage>
</organism>
<reference evidence="1" key="1">
    <citation type="journal article" date="2023" name="Int. J. Mol. Sci.">
        <title>Metagenomics Revealed a New Genus 'Candidatus Thiocaldithrix dubininis' gen. nov., sp. nov. and a New Species 'Candidatus Thiothrix putei' sp. nov. in the Family Thiotrichaceae, Some Members of Which Have Traits of Both Na+- and H+-Motive Energetics.</title>
        <authorList>
            <person name="Ravin N.V."/>
            <person name="Muntyan M.S."/>
            <person name="Smolyakov D.D."/>
            <person name="Rudenko T.S."/>
            <person name="Beletsky A.V."/>
            <person name="Mardanov A.V."/>
            <person name="Grabovich M.Y."/>
        </authorList>
    </citation>
    <scope>NUCLEOTIDE SEQUENCE</scope>
    <source>
        <strain evidence="1">GKL-01</strain>
    </source>
</reference>
<gene>
    <name evidence="1" type="ORF">QJT80_05885</name>
</gene>
<reference evidence="1" key="2">
    <citation type="submission" date="2023-04" db="EMBL/GenBank/DDBJ databases">
        <authorList>
            <person name="Beletskiy A.V."/>
            <person name="Mardanov A.V."/>
            <person name="Ravin N.V."/>
        </authorList>
    </citation>
    <scope>NUCLEOTIDE SEQUENCE</scope>
    <source>
        <strain evidence="1">GKL-01</strain>
    </source>
</reference>
<evidence type="ECO:0000313" key="1">
    <source>
        <dbReference type="EMBL" id="WGZ92007.1"/>
    </source>
</evidence>
<protein>
    <submittedName>
        <fullName evidence="1">Uncharacterized protein</fullName>
    </submittedName>
</protein>
<accession>A0AA95H705</accession>